<sequence length="129" mass="15064">MKCWCKCRRSPYFTVLKQKIIQEKKIFQIFKNRRFKTSSNIPHIFRHARLSGADVESLLKRGKKLSGQKIAHVFHDGWHTGTVMLRNKGRVNRGYWVRELNVCCFLVTVCNRSDILALNLIVDKNGCTI</sequence>
<gene>
    <name evidence="1" type="ORF">GTHE00462_LOCUS10245</name>
</gene>
<accession>A0A7S4K7X2</accession>
<proteinExistence type="predicted"/>
<name>A0A7S4K7X2_GUITH</name>
<organism evidence="1">
    <name type="scientific">Guillardia theta</name>
    <name type="common">Cryptophyte</name>
    <name type="synonym">Cryptomonas phi</name>
    <dbReference type="NCBI Taxonomy" id="55529"/>
    <lineage>
        <taxon>Eukaryota</taxon>
        <taxon>Cryptophyceae</taxon>
        <taxon>Pyrenomonadales</taxon>
        <taxon>Geminigeraceae</taxon>
        <taxon>Guillardia</taxon>
    </lineage>
</organism>
<dbReference type="EMBL" id="HBKN01013125">
    <property type="protein sequence ID" value="CAE2286642.1"/>
    <property type="molecule type" value="Transcribed_RNA"/>
</dbReference>
<protein>
    <submittedName>
        <fullName evidence="1">Uncharacterized protein</fullName>
    </submittedName>
</protein>
<evidence type="ECO:0000313" key="1">
    <source>
        <dbReference type="EMBL" id="CAE2286642.1"/>
    </source>
</evidence>
<reference evidence="1" key="1">
    <citation type="submission" date="2021-01" db="EMBL/GenBank/DDBJ databases">
        <authorList>
            <person name="Corre E."/>
            <person name="Pelletier E."/>
            <person name="Niang G."/>
            <person name="Scheremetjew M."/>
            <person name="Finn R."/>
            <person name="Kale V."/>
            <person name="Holt S."/>
            <person name="Cochrane G."/>
            <person name="Meng A."/>
            <person name="Brown T."/>
            <person name="Cohen L."/>
        </authorList>
    </citation>
    <scope>NUCLEOTIDE SEQUENCE</scope>
    <source>
        <strain evidence="1">CCMP 2712</strain>
    </source>
</reference>
<dbReference type="AlphaFoldDB" id="A0A7S4K7X2"/>